<dbReference type="InterPro" id="IPR029058">
    <property type="entry name" value="AB_hydrolase_fold"/>
</dbReference>
<dbReference type="Proteomes" id="UP000183567">
    <property type="component" value="Unassembled WGS sequence"/>
</dbReference>
<proteinExistence type="predicted"/>
<sequence length="425" mass="47031">MSTIQIQSLTIADDVSYHYLDSGAVSGITYTTFVFIHGMGFNAGVFRKLLPLAAAHDLRIVCLYRRDYDPTTSFRDRDLASLTSGTVEEKEGFLRSQAVEIATFLVKFALEKHLPPAQGTSGGIALIGWSMGALHTHAVVAYLDALASDVLSDLGKYLHTMVSHGWSMGALHTHAVVAYLDALASDVLSDLGKYLHTMVSHDVGAVFLGIANPPEYNIDLWFEPDTKTRFNLFYEWATAYFHHKSVVSGNINDLEFNTFSEKPRSMHELSSEELAELTSVKAFGGSDTLLVSMQPDTHSMHELSSEELAELTSVEAYGGSDTLLLFYQLDVFKNMTRRVIFNAALAQKFLPNLRVRYMSGGASPGVMVWALSELRKSLADPKPMYGPDAERARDVKVICYNEGNHFNFWDEPQAALSSYLATVNL</sequence>
<dbReference type="OrthoDB" id="3466517at2759"/>
<evidence type="ECO:0000313" key="1">
    <source>
        <dbReference type="EMBL" id="OJA16745.1"/>
    </source>
</evidence>
<comment type="caution">
    <text evidence="1">The sequence shown here is derived from an EMBL/GenBank/DDBJ whole genome shotgun (WGS) entry which is preliminary data.</text>
</comment>
<dbReference type="AlphaFoldDB" id="A0A1J8QTM8"/>
<name>A0A1J8QTM8_9AGAM</name>
<protein>
    <submittedName>
        <fullName evidence="1">Uncharacterized protein</fullName>
    </submittedName>
</protein>
<reference evidence="1 2" key="1">
    <citation type="submission" date="2016-03" db="EMBL/GenBank/DDBJ databases">
        <title>Comparative genomics of the ectomycorrhizal sister species Rhizopogon vinicolor and Rhizopogon vesiculosus (Basidiomycota: Boletales) reveals a divergence of the mating type B locus.</title>
        <authorList>
            <person name="Mujic A.B."/>
            <person name="Kuo A."/>
            <person name="Tritt A."/>
            <person name="Lipzen A."/>
            <person name="Chen C."/>
            <person name="Johnson J."/>
            <person name="Sharma A."/>
            <person name="Barry K."/>
            <person name="Grigoriev I.V."/>
            <person name="Spatafora J.W."/>
        </authorList>
    </citation>
    <scope>NUCLEOTIDE SEQUENCE [LARGE SCALE GENOMIC DNA]</scope>
    <source>
        <strain evidence="1 2">AM-OR11-056</strain>
    </source>
</reference>
<dbReference type="EMBL" id="LVVM01002387">
    <property type="protein sequence ID" value="OJA16745.1"/>
    <property type="molecule type" value="Genomic_DNA"/>
</dbReference>
<organism evidence="1 2">
    <name type="scientific">Rhizopogon vesiculosus</name>
    <dbReference type="NCBI Taxonomy" id="180088"/>
    <lineage>
        <taxon>Eukaryota</taxon>
        <taxon>Fungi</taxon>
        <taxon>Dikarya</taxon>
        <taxon>Basidiomycota</taxon>
        <taxon>Agaricomycotina</taxon>
        <taxon>Agaricomycetes</taxon>
        <taxon>Agaricomycetidae</taxon>
        <taxon>Boletales</taxon>
        <taxon>Suillineae</taxon>
        <taxon>Rhizopogonaceae</taxon>
        <taxon>Rhizopogon</taxon>
    </lineage>
</organism>
<dbReference type="Gene3D" id="3.40.50.1820">
    <property type="entry name" value="alpha/beta hydrolase"/>
    <property type="match status" value="1"/>
</dbReference>
<accession>A0A1J8QTM8</accession>
<dbReference type="SUPFAM" id="SSF53474">
    <property type="entry name" value="alpha/beta-Hydrolases"/>
    <property type="match status" value="1"/>
</dbReference>
<keyword evidence="2" id="KW-1185">Reference proteome</keyword>
<gene>
    <name evidence="1" type="ORF">AZE42_09321</name>
</gene>
<evidence type="ECO:0000313" key="2">
    <source>
        <dbReference type="Proteomes" id="UP000183567"/>
    </source>
</evidence>